<dbReference type="PROSITE" id="PS00018">
    <property type="entry name" value="EF_HAND_1"/>
    <property type="match status" value="1"/>
</dbReference>
<dbReference type="Proteomes" id="UP000824179">
    <property type="component" value="Unassembled WGS sequence"/>
</dbReference>
<proteinExistence type="predicted"/>
<reference evidence="2" key="1">
    <citation type="submission" date="2020-10" db="EMBL/GenBank/DDBJ databases">
        <authorList>
            <person name="Gilroy R."/>
        </authorList>
    </citation>
    <scope>NUCLEOTIDE SEQUENCE</scope>
    <source>
        <strain evidence="2">ChiW25-3613</strain>
    </source>
</reference>
<feature type="transmembrane region" description="Helical" evidence="1">
    <location>
        <begin position="17"/>
        <end position="38"/>
    </location>
</feature>
<keyword evidence="1" id="KW-0472">Membrane</keyword>
<keyword evidence="1" id="KW-1133">Transmembrane helix</keyword>
<comment type="caution">
    <text evidence="2">The sequence shown here is derived from an EMBL/GenBank/DDBJ whole genome shotgun (WGS) entry which is preliminary data.</text>
</comment>
<protein>
    <submittedName>
        <fullName evidence="2">Uncharacterized protein</fullName>
    </submittedName>
</protein>
<keyword evidence="1" id="KW-0812">Transmembrane</keyword>
<dbReference type="AlphaFoldDB" id="A0A9D1AFV2"/>
<sequence>MEKEKEENRKRSKITRVLAIVVIILLLLALTVCLIIIFTHRHAMTYYSAAEATCTTDGNAEYWYCAGCNSYFEDENGNNKIERDDVLVSAKGHSWVGESCEAPRHCSVCNYVDGEPLGHDFSEYIFDGNAACTSDGTETATCTRCDATHTQISYGSAIGHDYVESVVAATCTSSGSVSLICSVCGDSEVATIPATGEHSWDFENGEVTPATGTTEGKIIYGCTVCSETLEVAFPATGEHSWQFDKGEIKSVATCTTEGEIVYGCADCSEVLTIKIPVNAAAHSYDAGVVIKPSCTNDGEVLFTCEHCGVELSAEISATGHSWISATCTSARECATCGAVSGSALGHSWGDWTSAGDSRHSRECSRCHNVEYSAHDFGGAEYGTCTVCGYTKEQPVAGEGTLIEALVEFWNSKASGVTYFDSNGDLDITLSGLFGYSYYLMCGSNNNIVFSLYNYDYNEVLSSDMQLSVSILDGYQDLYVTLQNDSNPDIKIEYHPIRYTLYVYNESANGGAGDFEVLSDENKTYQDLTIKELNSALADGVLNRTFAEGSGMDFTFRIEWEWAFMLDDGEVFEIKDAEGNTYSFNQDNIDKLDTDLENVINVGYPEHGTISDTDNNTWTVLNRSDAGGNLLYNDEFAFDINVSLNSI</sequence>
<name>A0A9D1AFV2_9FIRM</name>
<reference evidence="2" key="2">
    <citation type="journal article" date="2021" name="PeerJ">
        <title>Extensive microbial diversity within the chicken gut microbiome revealed by metagenomics and culture.</title>
        <authorList>
            <person name="Gilroy R."/>
            <person name="Ravi A."/>
            <person name="Getino M."/>
            <person name="Pursley I."/>
            <person name="Horton D.L."/>
            <person name="Alikhan N.F."/>
            <person name="Baker D."/>
            <person name="Gharbi K."/>
            <person name="Hall N."/>
            <person name="Watson M."/>
            <person name="Adriaenssens E.M."/>
            <person name="Foster-Nyarko E."/>
            <person name="Jarju S."/>
            <person name="Secka A."/>
            <person name="Antonio M."/>
            <person name="Oren A."/>
            <person name="Chaudhuri R.R."/>
            <person name="La Ragione R."/>
            <person name="Hildebrand F."/>
            <person name="Pallen M.J."/>
        </authorList>
    </citation>
    <scope>NUCLEOTIDE SEQUENCE</scope>
    <source>
        <strain evidence="2">ChiW25-3613</strain>
    </source>
</reference>
<organism evidence="2 3">
    <name type="scientific">Candidatus Coproplasma stercoripullorum</name>
    <dbReference type="NCBI Taxonomy" id="2840751"/>
    <lineage>
        <taxon>Bacteria</taxon>
        <taxon>Bacillati</taxon>
        <taxon>Bacillota</taxon>
        <taxon>Clostridia</taxon>
        <taxon>Eubacteriales</taxon>
        <taxon>Candidatus Coproplasma</taxon>
    </lineage>
</organism>
<evidence type="ECO:0000256" key="1">
    <source>
        <dbReference type="SAM" id="Phobius"/>
    </source>
</evidence>
<accession>A0A9D1AFV2</accession>
<gene>
    <name evidence="2" type="ORF">IAB90_02575</name>
</gene>
<dbReference type="EMBL" id="DVHB01000049">
    <property type="protein sequence ID" value="HIR39244.1"/>
    <property type="molecule type" value="Genomic_DNA"/>
</dbReference>
<evidence type="ECO:0000313" key="2">
    <source>
        <dbReference type="EMBL" id="HIR39244.1"/>
    </source>
</evidence>
<dbReference type="InterPro" id="IPR018247">
    <property type="entry name" value="EF_Hand_1_Ca_BS"/>
</dbReference>
<evidence type="ECO:0000313" key="3">
    <source>
        <dbReference type="Proteomes" id="UP000824179"/>
    </source>
</evidence>